<protein>
    <recommendedName>
        <fullName evidence="1">DUF488 domain-containing protein</fullName>
    </recommendedName>
</protein>
<evidence type="ECO:0000313" key="3">
    <source>
        <dbReference type="Proteomes" id="UP000002421"/>
    </source>
</evidence>
<keyword evidence="3" id="KW-1185">Reference proteome</keyword>
<dbReference type="OrthoDB" id="25132at10239"/>
<feature type="domain" description="DUF488" evidence="1">
    <location>
        <begin position="33"/>
        <end position="105"/>
    </location>
</feature>
<accession>B3FJ97</accession>
<reference evidence="2 3" key="1">
    <citation type="journal article" date="2008" name="Virology">
        <title>Characterization of Pseudomonas chlororaphis myovirus 201varphi2-1 via genomic sequencing, mass spectrometry, and electron microscopy.</title>
        <authorList>
            <person name="Thomas J.A."/>
            <person name="Rolando M.R."/>
            <person name="Carroll C.A."/>
            <person name="Shen P.S."/>
            <person name="Belnap D.M."/>
            <person name="Weintraub S.T."/>
            <person name="Serwer P."/>
            <person name="Hardies S.C."/>
        </authorList>
    </citation>
    <scope>NUCLEOTIDE SEQUENCE</scope>
</reference>
<gene>
    <name evidence="2" type="ORF">201phi2-1p235</name>
</gene>
<sequence length="115" mass="13494">MEVYTYQLSNVRKVMDLGVPYMDTSIKSGDWMLAPTWTLLAAYKYNGLSEADYTKGYNQLLEDRLIEFPEYFSELFNVEVLAVGCYCRPGKFCHRHLLVKFLDKHTECIYRGEIK</sequence>
<dbReference type="Proteomes" id="UP000002421">
    <property type="component" value="Segment"/>
</dbReference>
<name>B3FJ97_BP201</name>
<evidence type="ECO:0000259" key="1">
    <source>
        <dbReference type="Pfam" id="PF22751"/>
    </source>
</evidence>
<organismHost>
    <name type="scientific">Pseudomonas chlororaphis</name>
    <dbReference type="NCBI Taxonomy" id="587753"/>
</organismHost>
<proteinExistence type="predicted"/>
<evidence type="ECO:0000313" key="2">
    <source>
        <dbReference type="EMBL" id="ABY63064.1"/>
    </source>
</evidence>
<dbReference type="InterPro" id="IPR054495">
    <property type="entry name" value="DUF488-N3a"/>
</dbReference>
<dbReference type="Pfam" id="PF22751">
    <property type="entry name" value="DUF488-N3a"/>
    <property type="match status" value="1"/>
</dbReference>
<dbReference type="EMBL" id="EU197055">
    <property type="protein sequence ID" value="ABY63064.1"/>
    <property type="molecule type" value="Genomic_DNA"/>
</dbReference>
<dbReference type="KEGG" id="vg:6372654"/>
<dbReference type="RefSeq" id="YP_001956958.1">
    <property type="nucleotide sequence ID" value="NC_010821.1"/>
</dbReference>
<organism evidence="2 3">
    <name type="scientific">Pseudomonas phage 201phi2-1</name>
    <name type="common">Pseudomonas chlororaphis phage 201phi2-1</name>
    <dbReference type="NCBI Taxonomy" id="198110"/>
    <lineage>
        <taxon>Viruses</taxon>
        <taxon>Duplodnaviria</taxon>
        <taxon>Heunggongvirae</taxon>
        <taxon>Uroviricota</taxon>
        <taxon>Caudoviricetes</taxon>
        <taxon>Chimalliviridae</taxon>
        <taxon>Serwervirus</taxon>
        <taxon>Serwervirus 201phi21</taxon>
    </lineage>
</organism>